<dbReference type="Proteomes" id="UP000281406">
    <property type="component" value="Unassembled WGS sequence"/>
</dbReference>
<evidence type="ECO:0000256" key="1">
    <source>
        <dbReference type="SAM" id="MobiDB-lite"/>
    </source>
</evidence>
<organism evidence="2 3">
    <name type="scientific">Anabarilius grahami</name>
    <name type="common">Kanglang fish</name>
    <name type="synonym">Barilius grahami</name>
    <dbReference type="NCBI Taxonomy" id="495550"/>
    <lineage>
        <taxon>Eukaryota</taxon>
        <taxon>Metazoa</taxon>
        <taxon>Chordata</taxon>
        <taxon>Craniata</taxon>
        <taxon>Vertebrata</taxon>
        <taxon>Euteleostomi</taxon>
        <taxon>Actinopterygii</taxon>
        <taxon>Neopterygii</taxon>
        <taxon>Teleostei</taxon>
        <taxon>Ostariophysi</taxon>
        <taxon>Cypriniformes</taxon>
        <taxon>Xenocyprididae</taxon>
        <taxon>Xenocypridinae</taxon>
        <taxon>Xenocypridinae incertae sedis</taxon>
        <taxon>Anabarilius</taxon>
    </lineage>
</organism>
<feature type="compositionally biased region" description="Basic and acidic residues" evidence="1">
    <location>
        <begin position="28"/>
        <end position="42"/>
    </location>
</feature>
<comment type="caution">
    <text evidence="2">The sequence shown here is derived from an EMBL/GenBank/DDBJ whole genome shotgun (WGS) entry which is preliminary data.</text>
</comment>
<sequence length="122" mass="13665">MGPGKRGEKTETRVVQMKGAQMKMSKPKPREQEQRERAHRLGEPGVKGRLFNGEVQTLLKADRSAKVNTEHLTFHSVKRHPAVCLLWVCGAEKCSDRTYGTGERRRLSEYSCPGPSAPPKPP</sequence>
<proteinExistence type="predicted"/>
<keyword evidence="3" id="KW-1185">Reference proteome</keyword>
<dbReference type="AlphaFoldDB" id="A0A3N0XN52"/>
<dbReference type="EMBL" id="RJVU01069905">
    <property type="protein sequence ID" value="ROI64798.1"/>
    <property type="molecule type" value="Genomic_DNA"/>
</dbReference>
<name>A0A3N0XN52_ANAGA</name>
<evidence type="ECO:0000313" key="3">
    <source>
        <dbReference type="Proteomes" id="UP000281406"/>
    </source>
</evidence>
<feature type="region of interest" description="Disordered" evidence="1">
    <location>
        <begin position="17"/>
        <end position="47"/>
    </location>
</feature>
<evidence type="ECO:0000313" key="2">
    <source>
        <dbReference type="EMBL" id="ROI64798.1"/>
    </source>
</evidence>
<reference evidence="2 3" key="1">
    <citation type="submission" date="2018-10" db="EMBL/GenBank/DDBJ databases">
        <title>Genome assembly for a Yunnan-Guizhou Plateau 3E fish, Anabarilius grahami (Regan), and its evolutionary and genetic applications.</title>
        <authorList>
            <person name="Jiang W."/>
        </authorList>
    </citation>
    <scope>NUCLEOTIDE SEQUENCE [LARGE SCALE GENOMIC DNA]</scope>
    <source>
        <strain evidence="2">AG-KIZ</strain>
        <tissue evidence="2">Muscle</tissue>
    </source>
</reference>
<gene>
    <name evidence="2" type="ORF">DPX16_3345</name>
</gene>
<accession>A0A3N0XN52</accession>
<protein>
    <submittedName>
        <fullName evidence="2">Uncharacterized protein</fullName>
    </submittedName>
</protein>